<evidence type="ECO:0000313" key="2">
    <source>
        <dbReference type="EMBL" id="KAK8966171.1"/>
    </source>
</evidence>
<proteinExistence type="predicted"/>
<organism evidence="2 3">
    <name type="scientific">Platanthera guangdongensis</name>
    <dbReference type="NCBI Taxonomy" id="2320717"/>
    <lineage>
        <taxon>Eukaryota</taxon>
        <taxon>Viridiplantae</taxon>
        <taxon>Streptophyta</taxon>
        <taxon>Embryophyta</taxon>
        <taxon>Tracheophyta</taxon>
        <taxon>Spermatophyta</taxon>
        <taxon>Magnoliopsida</taxon>
        <taxon>Liliopsida</taxon>
        <taxon>Asparagales</taxon>
        <taxon>Orchidaceae</taxon>
        <taxon>Orchidoideae</taxon>
        <taxon>Orchideae</taxon>
        <taxon>Orchidinae</taxon>
        <taxon>Platanthera</taxon>
    </lineage>
</organism>
<evidence type="ECO:0000256" key="1">
    <source>
        <dbReference type="SAM" id="MobiDB-lite"/>
    </source>
</evidence>
<gene>
    <name evidence="2" type="ORF">KSP40_PGU005601</name>
</gene>
<name>A0ABR2MRS5_9ASPA</name>
<feature type="region of interest" description="Disordered" evidence="1">
    <location>
        <begin position="24"/>
        <end position="43"/>
    </location>
</feature>
<dbReference type="EMBL" id="JBBWWR010000005">
    <property type="protein sequence ID" value="KAK8966171.1"/>
    <property type="molecule type" value="Genomic_DNA"/>
</dbReference>
<keyword evidence="3" id="KW-1185">Reference proteome</keyword>
<comment type="caution">
    <text evidence="2">The sequence shown here is derived from an EMBL/GenBank/DDBJ whole genome shotgun (WGS) entry which is preliminary data.</text>
</comment>
<dbReference type="Proteomes" id="UP001412067">
    <property type="component" value="Unassembled WGS sequence"/>
</dbReference>
<sequence length="151" mass="16873">MAQEESERLGMGSGARLNRAREARRGISEGGNARDANGQQSVVNTRKNQTLAIFRHFYARARAQACLYVGPPMSSTIQRGLSLPPSIGKHDYKSSNLRDRLSPPKRDLNKGPSPTRIYSPGRDGRSYHVLCRKPFSHDRGSSLSRSPIRRR</sequence>
<feature type="compositionally biased region" description="Basic and acidic residues" evidence="1">
    <location>
        <begin position="88"/>
        <end position="109"/>
    </location>
</feature>
<reference evidence="2 3" key="1">
    <citation type="journal article" date="2022" name="Nat. Plants">
        <title>Genomes of leafy and leafless Platanthera orchids illuminate the evolution of mycoheterotrophy.</title>
        <authorList>
            <person name="Li M.H."/>
            <person name="Liu K.W."/>
            <person name="Li Z."/>
            <person name="Lu H.C."/>
            <person name="Ye Q.L."/>
            <person name="Zhang D."/>
            <person name="Wang J.Y."/>
            <person name="Li Y.F."/>
            <person name="Zhong Z.M."/>
            <person name="Liu X."/>
            <person name="Yu X."/>
            <person name="Liu D.K."/>
            <person name="Tu X.D."/>
            <person name="Liu B."/>
            <person name="Hao Y."/>
            <person name="Liao X.Y."/>
            <person name="Jiang Y.T."/>
            <person name="Sun W.H."/>
            <person name="Chen J."/>
            <person name="Chen Y.Q."/>
            <person name="Ai Y."/>
            <person name="Zhai J.W."/>
            <person name="Wu S.S."/>
            <person name="Zhou Z."/>
            <person name="Hsiao Y.Y."/>
            <person name="Wu W.L."/>
            <person name="Chen Y.Y."/>
            <person name="Lin Y.F."/>
            <person name="Hsu J.L."/>
            <person name="Li C.Y."/>
            <person name="Wang Z.W."/>
            <person name="Zhao X."/>
            <person name="Zhong W.Y."/>
            <person name="Ma X.K."/>
            <person name="Ma L."/>
            <person name="Huang J."/>
            <person name="Chen G.Z."/>
            <person name="Huang M.Z."/>
            <person name="Huang L."/>
            <person name="Peng D.H."/>
            <person name="Luo Y.B."/>
            <person name="Zou S.Q."/>
            <person name="Chen S.P."/>
            <person name="Lan S."/>
            <person name="Tsai W.C."/>
            <person name="Van de Peer Y."/>
            <person name="Liu Z.J."/>
        </authorList>
    </citation>
    <scope>NUCLEOTIDE SEQUENCE [LARGE SCALE GENOMIC DNA]</scope>
    <source>
        <strain evidence="2">Lor288</strain>
    </source>
</reference>
<protein>
    <submittedName>
        <fullName evidence="2">Uncharacterized protein</fullName>
    </submittedName>
</protein>
<evidence type="ECO:0000313" key="3">
    <source>
        <dbReference type="Proteomes" id="UP001412067"/>
    </source>
</evidence>
<feature type="region of interest" description="Disordered" evidence="1">
    <location>
        <begin position="77"/>
        <end position="151"/>
    </location>
</feature>
<accession>A0ABR2MRS5</accession>